<accession>A0A4Y2SD81</accession>
<dbReference type="EMBL" id="BGPR01021161">
    <property type="protein sequence ID" value="GBN86182.1"/>
    <property type="molecule type" value="Genomic_DNA"/>
</dbReference>
<feature type="compositionally biased region" description="Basic and acidic residues" evidence="1">
    <location>
        <begin position="34"/>
        <end position="44"/>
    </location>
</feature>
<evidence type="ECO:0000256" key="1">
    <source>
        <dbReference type="SAM" id="MobiDB-lite"/>
    </source>
</evidence>
<name>A0A4Y2SD81_ARAVE</name>
<proteinExistence type="predicted"/>
<dbReference type="AlphaFoldDB" id="A0A4Y2SD81"/>
<organism evidence="2 3">
    <name type="scientific">Araneus ventricosus</name>
    <name type="common">Orbweaver spider</name>
    <name type="synonym">Epeira ventricosa</name>
    <dbReference type="NCBI Taxonomy" id="182803"/>
    <lineage>
        <taxon>Eukaryota</taxon>
        <taxon>Metazoa</taxon>
        <taxon>Ecdysozoa</taxon>
        <taxon>Arthropoda</taxon>
        <taxon>Chelicerata</taxon>
        <taxon>Arachnida</taxon>
        <taxon>Araneae</taxon>
        <taxon>Araneomorphae</taxon>
        <taxon>Entelegynae</taxon>
        <taxon>Araneoidea</taxon>
        <taxon>Araneidae</taxon>
        <taxon>Araneus</taxon>
    </lineage>
</organism>
<keyword evidence="3" id="KW-1185">Reference proteome</keyword>
<dbReference type="Proteomes" id="UP000499080">
    <property type="component" value="Unassembled WGS sequence"/>
</dbReference>
<protein>
    <submittedName>
        <fullName evidence="2">Uncharacterized protein</fullName>
    </submittedName>
</protein>
<evidence type="ECO:0000313" key="3">
    <source>
        <dbReference type="Proteomes" id="UP000499080"/>
    </source>
</evidence>
<comment type="caution">
    <text evidence="2">The sequence shown here is derived from an EMBL/GenBank/DDBJ whole genome shotgun (WGS) entry which is preliminary data.</text>
</comment>
<feature type="region of interest" description="Disordered" evidence="1">
    <location>
        <begin position="32"/>
        <end position="51"/>
    </location>
</feature>
<reference evidence="2 3" key="1">
    <citation type="journal article" date="2019" name="Sci. Rep.">
        <title>Orb-weaving spider Araneus ventricosus genome elucidates the spidroin gene catalogue.</title>
        <authorList>
            <person name="Kono N."/>
            <person name="Nakamura H."/>
            <person name="Ohtoshi R."/>
            <person name="Moran D.A.P."/>
            <person name="Shinohara A."/>
            <person name="Yoshida Y."/>
            <person name="Fujiwara M."/>
            <person name="Mori M."/>
            <person name="Tomita M."/>
            <person name="Arakawa K."/>
        </authorList>
    </citation>
    <scope>NUCLEOTIDE SEQUENCE [LARGE SCALE GENOMIC DNA]</scope>
</reference>
<evidence type="ECO:0000313" key="2">
    <source>
        <dbReference type="EMBL" id="GBN86182.1"/>
    </source>
</evidence>
<sequence length="132" mass="15218">MLVENRTRRIIKNHEVEFLEDHNIFRGEKRRKRISCDQKHSDNRKNKKKSRDFRRLRLKAGILSEIVRCENHYVQNATAGAVKPGDNETEESSLKHHRATMFRTRGSILSLSLSISLFSVNSSPLEGEGGNC</sequence>
<gene>
    <name evidence="2" type="ORF">AVEN_84185_1</name>
</gene>